<sequence>MLTDDRPAGWAARLDDAVRQALTDVVSTFPFEADEHSVGPPTTAADLSELLSRMPWAPDGLVALQRSVGPVSLPDIGNGYFLYDVRGLTGVVDHDDGRPDRLAGPHQVDVVVFGGDGGGAQYAIALDDGRVLRLREAAYTGGEYDGPGITVIARDLPDFLEKLLGAVQAFGDGGRITDL</sequence>
<proteinExistence type="predicted"/>
<gene>
    <name evidence="1" type="ORF">ACFQ5G_50840</name>
</gene>
<evidence type="ECO:0008006" key="3">
    <source>
        <dbReference type="Google" id="ProtNLM"/>
    </source>
</evidence>
<keyword evidence="2" id="KW-1185">Reference proteome</keyword>
<evidence type="ECO:0000313" key="1">
    <source>
        <dbReference type="EMBL" id="MFD1373678.1"/>
    </source>
</evidence>
<organism evidence="1 2">
    <name type="scientific">Actinoplanes sichuanensis</name>
    <dbReference type="NCBI Taxonomy" id="512349"/>
    <lineage>
        <taxon>Bacteria</taxon>
        <taxon>Bacillati</taxon>
        <taxon>Actinomycetota</taxon>
        <taxon>Actinomycetes</taxon>
        <taxon>Micromonosporales</taxon>
        <taxon>Micromonosporaceae</taxon>
        <taxon>Actinoplanes</taxon>
    </lineage>
</organism>
<comment type="caution">
    <text evidence="1">The sequence shown here is derived from an EMBL/GenBank/DDBJ whole genome shotgun (WGS) entry which is preliminary data.</text>
</comment>
<dbReference type="Proteomes" id="UP001597183">
    <property type="component" value="Unassembled WGS sequence"/>
</dbReference>
<reference evidence="2" key="1">
    <citation type="journal article" date="2019" name="Int. J. Syst. Evol. Microbiol.">
        <title>The Global Catalogue of Microorganisms (GCM) 10K type strain sequencing project: providing services to taxonomists for standard genome sequencing and annotation.</title>
        <authorList>
            <consortium name="The Broad Institute Genomics Platform"/>
            <consortium name="The Broad Institute Genome Sequencing Center for Infectious Disease"/>
            <person name="Wu L."/>
            <person name="Ma J."/>
        </authorList>
    </citation>
    <scope>NUCLEOTIDE SEQUENCE [LARGE SCALE GENOMIC DNA]</scope>
    <source>
        <strain evidence="2">CCM 7526</strain>
    </source>
</reference>
<evidence type="ECO:0000313" key="2">
    <source>
        <dbReference type="Proteomes" id="UP001597183"/>
    </source>
</evidence>
<accession>A0ABW4AUM5</accession>
<protein>
    <recommendedName>
        <fullName evidence="3">SMI1/KNR4 family protein</fullName>
    </recommendedName>
</protein>
<dbReference type="RefSeq" id="WP_317796641.1">
    <property type="nucleotide sequence ID" value="NZ_AP028461.1"/>
</dbReference>
<name>A0ABW4AUM5_9ACTN</name>
<dbReference type="EMBL" id="JBHTMK010000070">
    <property type="protein sequence ID" value="MFD1373678.1"/>
    <property type="molecule type" value="Genomic_DNA"/>
</dbReference>